<dbReference type="Proteomes" id="UP000677228">
    <property type="component" value="Unassembled WGS sequence"/>
</dbReference>
<evidence type="ECO:0000313" key="3">
    <source>
        <dbReference type="Proteomes" id="UP000682733"/>
    </source>
</evidence>
<organism evidence="2 3">
    <name type="scientific">Didymodactylos carnosus</name>
    <dbReference type="NCBI Taxonomy" id="1234261"/>
    <lineage>
        <taxon>Eukaryota</taxon>
        <taxon>Metazoa</taxon>
        <taxon>Spiralia</taxon>
        <taxon>Gnathifera</taxon>
        <taxon>Rotifera</taxon>
        <taxon>Eurotatoria</taxon>
        <taxon>Bdelloidea</taxon>
        <taxon>Philodinida</taxon>
        <taxon>Philodinidae</taxon>
        <taxon>Didymodactylos</taxon>
    </lineage>
</organism>
<comment type="caution">
    <text evidence="2">The sequence shown here is derived from an EMBL/GenBank/DDBJ whole genome shotgun (WGS) entry which is preliminary data.</text>
</comment>
<dbReference type="Proteomes" id="UP000682733">
    <property type="component" value="Unassembled WGS sequence"/>
</dbReference>
<dbReference type="AlphaFoldDB" id="A0A8S2V5B1"/>
<gene>
    <name evidence="1" type="ORF">OVA965_LOCUS40500</name>
    <name evidence="2" type="ORF">TMI583_LOCUS41944</name>
</gene>
<feature type="non-terminal residue" evidence="2">
    <location>
        <position position="1"/>
    </location>
</feature>
<reference evidence="2" key="1">
    <citation type="submission" date="2021-02" db="EMBL/GenBank/DDBJ databases">
        <authorList>
            <person name="Nowell W R."/>
        </authorList>
    </citation>
    <scope>NUCLEOTIDE SEQUENCE</scope>
</reference>
<protein>
    <submittedName>
        <fullName evidence="2">Uncharacterized protein</fullName>
    </submittedName>
</protein>
<dbReference type="Pfam" id="PF06869">
    <property type="entry name" value="DUF1258"/>
    <property type="match status" value="1"/>
</dbReference>
<accession>A0A8S2V5B1</accession>
<evidence type="ECO:0000313" key="1">
    <source>
        <dbReference type="EMBL" id="CAF1573448.1"/>
    </source>
</evidence>
<sequence>VLHSSNCPTSYDNLSVNVFRDTDATRRLNPTQQDISAATMVMKIRRSQNNRDIDRLCRFLNSLEVDNAPKSMKAVQKNLSRQENLNINWESYKICSKCGQTYPIKCSECTKCKEKKLVEFYLYSIENQLQHLLSTNGVYKSLQNERKKNVEIFSQTTYGQILKETDENSFTMIINADGVVTPNQNISLWPFILMINEVPIPQRRYTENIIIAGVIPAKVKPNNIVFEACLDLITEDLQLIENGQQYYISDLDATDTLHFFTIASCTDKPAEALMENVVVYNAEYGCPKCFTPGEIFHGERGLGNKIKKFHIRVFPYGDIEDRTQDKCTEIVRDMEDEKLSKPRRGHS</sequence>
<dbReference type="EMBL" id="CAJOBA010067061">
    <property type="protein sequence ID" value="CAF4368842.1"/>
    <property type="molecule type" value="Genomic_DNA"/>
</dbReference>
<name>A0A8S2V5B1_9BILA</name>
<feature type="non-terminal residue" evidence="2">
    <location>
        <position position="347"/>
    </location>
</feature>
<proteinExistence type="predicted"/>
<dbReference type="InterPro" id="IPR009667">
    <property type="entry name" value="DUF1258"/>
</dbReference>
<evidence type="ECO:0000313" key="2">
    <source>
        <dbReference type="EMBL" id="CAF4368842.1"/>
    </source>
</evidence>
<dbReference type="EMBL" id="CAJNOK010044209">
    <property type="protein sequence ID" value="CAF1573448.1"/>
    <property type="molecule type" value="Genomic_DNA"/>
</dbReference>